<name>A0ABW0QR94_9GAMM</name>
<proteinExistence type="predicted"/>
<keyword evidence="1" id="KW-0472">Membrane</keyword>
<keyword evidence="1" id="KW-0812">Transmembrane</keyword>
<reference evidence="3" key="1">
    <citation type="journal article" date="2019" name="Int. J. Syst. Evol. Microbiol.">
        <title>The Global Catalogue of Microorganisms (GCM) 10K type strain sequencing project: providing services to taxonomists for standard genome sequencing and annotation.</title>
        <authorList>
            <consortium name="The Broad Institute Genomics Platform"/>
            <consortium name="The Broad Institute Genome Sequencing Center for Infectious Disease"/>
            <person name="Wu L."/>
            <person name="Ma J."/>
        </authorList>
    </citation>
    <scope>NUCLEOTIDE SEQUENCE [LARGE SCALE GENOMIC DNA]</scope>
    <source>
        <strain evidence="3">CGMCC 1.16619</strain>
    </source>
</reference>
<accession>A0ABW0QR94</accession>
<evidence type="ECO:0000313" key="3">
    <source>
        <dbReference type="Proteomes" id="UP001596114"/>
    </source>
</evidence>
<dbReference type="EMBL" id="JBHSNF010000002">
    <property type="protein sequence ID" value="MFC5526732.1"/>
    <property type="molecule type" value="Genomic_DNA"/>
</dbReference>
<dbReference type="Proteomes" id="UP001596114">
    <property type="component" value="Unassembled WGS sequence"/>
</dbReference>
<comment type="caution">
    <text evidence="2">The sequence shown here is derived from an EMBL/GenBank/DDBJ whole genome shotgun (WGS) entry which is preliminary data.</text>
</comment>
<organism evidence="2 3">
    <name type="scientific">Rhodanobacter ginsengisoli</name>
    <dbReference type="NCBI Taxonomy" id="418646"/>
    <lineage>
        <taxon>Bacteria</taxon>
        <taxon>Pseudomonadati</taxon>
        <taxon>Pseudomonadota</taxon>
        <taxon>Gammaproteobacteria</taxon>
        <taxon>Lysobacterales</taxon>
        <taxon>Rhodanobacteraceae</taxon>
        <taxon>Rhodanobacter</taxon>
    </lineage>
</organism>
<protein>
    <submittedName>
        <fullName evidence="2">Uncharacterized protein</fullName>
    </submittedName>
</protein>
<keyword evidence="1" id="KW-1133">Transmembrane helix</keyword>
<sequence>MLAVEDSNFTKSFATSWFMLATAFISLWPLTNVAFLFASALFAASGSVALYGQFRRTPGAHRARSMAGGVLAALIFVVFAQIQIGYHVGKYMALQDNGACRVQVQGTPDISTQLTRCTRR</sequence>
<feature type="transmembrane region" description="Helical" evidence="1">
    <location>
        <begin position="66"/>
        <end position="86"/>
    </location>
</feature>
<evidence type="ECO:0000256" key="1">
    <source>
        <dbReference type="SAM" id="Phobius"/>
    </source>
</evidence>
<gene>
    <name evidence="2" type="ORF">ACFPPA_13405</name>
</gene>
<keyword evidence="3" id="KW-1185">Reference proteome</keyword>
<dbReference type="RefSeq" id="WP_377320647.1">
    <property type="nucleotide sequence ID" value="NZ_JBHSNF010000002.1"/>
</dbReference>
<evidence type="ECO:0000313" key="2">
    <source>
        <dbReference type="EMBL" id="MFC5526732.1"/>
    </source>
</evidence>